<keyword evidence="6" id="KW-1185">Reference proteome</keyword>
<keyword evidence="2" id="KW-0413">Isomerase</keyword>
<proteinExistence type="inferred from homology"/>
<gene>
    <name evidence="3" type="ORF">JD108_00260</name>
    <name evidence="4" type="ORF">KDJ56_00260</name>
</gene>
<dbReference type="EMBL" id="CP073708">
    <property type="protein sequence ID" value="QUO41586.1"/>
    <property type="molecule type" value="Genomic_DNA"/>
</dbReference>
<reference evidence="4" key="2">
    <citation type="submission" date="2021-04" db="EMBL/GenBank/DDBJ databases">
        <title>Brevibacillus composti FJAT-54423, complete genome.</title>
        <authorList>
            <person name="Tang R."/>
        </authorList>
    </citation>
    <scope>NUCLEOTIDE SEQUENCE</scope>
    <source>
        <strain evidence="4">FJAT-54424</strain>
    </source>
</reference>
<sequence length="379" mass="40539">MSQYSVPCVVYRGGTSRGLFFHQKDLPHDSQEQKKIFFAGIDAYNPSQVNGLGSGTSHTSKVVVIAPPSVESADVDYTFYQIGIGEEVADAKGTCGNLMAAVGAFAVDEGMVKVDPADEYVLVSAYNTNIGKMLRLHVPVKEGRARVSGDYLMPGVVKTGAKYTVDILNPGGGKTGATMPLGAQTAIRVNEQEIPVSFIDIVNPFVYVSSQSLGIRGSEQNSELAGNTELLEKLEAIRCEMAVQVGMEKTIADAKQAPAVPKVAIVSAPQDYVTPSGKLIRADEVDIVAKMVSMGRFHRTFAGSGLYNLAAAVLLPGTIPNQLTAKKERDGEQIVRIGHPEGVAQVRVSLTEDGRDVAFVGLERTARRIMKGDLFIPHS</sequence>
<reference evidence="3 5" key="1">
    <citation type="submission" date="2020-12" db="EMBL/GenBank/DDBJ databases">
        <title>strain FJAT-54423T represents a novel species of the genus Brevibacillus.</title>
        <authorList>
            <person name="Tang R."/>
        </authorList>
    </citation>
    <scope>NUCLEOTIDE SEQUENCE [LARGE SCALE GENOMIC DNA]</scope>
    <source>
        <strain evidence="3 5">FJAT-54423</strain>
    </source>
</reference>
<dbReference type="InterPro" id="IPR007400">
    <property type="entry name" value="PrpF-like"/>
</dbReference>
<dbReference type="RefSeq" id="WP_198828083.1">
    <property type="nucleotide sequence ID" value="NZ_CP066308.1"/>
</dbReference>
<dbReference type="PANTHER" id="PTHR43709:SF2">
    <property type="entry name" value="DUF453 DOMAIN PROTEIN (AFU_ORTHOLOGUE AFUA_6G00360)"/>
    <property type="match status" value="1"/>
</dbReference>
<name>A0A7T5JNT2_9BACL</name>
<dbReference type="GO" id="GO:0016853">
    <property type="term" value="F:isomerase activity"/>
    <property type="evidence" value="ECO:0007669"/>
    <property type="project" value="UniProtKB-KW"/>
</dbReference>
<dbReference type="SUPFAM" id="SSF54506">
    <property type="entry name" value="Diaminopimelate epimerase-like"/>
    <property type="match status" value="2"/>
</dbReference>
<comment type="similarity">
    <text evidence="1">Belongs to the PrpF family.</text>
</comment>
<dbReference type="KEGG" id="bcop:JD108_00260"/>
<dbReference type="EMBL" id="CP066308">
    <property type="protein sequence ID" value="QQE74504.1"/>
    <property type="molecule type" value="Genomic_DNA"/>
</dbReference>
<evidence type="ECO:0000256" key="1">
    <source>
        <dbReference type="ARBA" id="ARBA00007673"/>
    </source>
</evidence>
<dbReference type="Gene3D" id="3.10.310.10">
    <property type="entry name" value="Diaminopimelate Epimerase, Chain A, domain 1"/>
    <property type="match status" value="2"/>
</dbReference>
<evidence type="ECO:0000313" key="3">
    <source>
        <dbReference type="EMBL" id="QQE74504.1"/>
    </source>
</evidence>
<dbReference type="Proteomes" id="UP000677234">
    <property type="component" value="Chromosome"/>
</dbReference>
<dbReference type="AlphaFoldDB" id="A0A7T5JNT2"/>
<dbReference type="PANTHER" id="PTHR43709">
    <property type="entry name" value="ACONITATE ISOMERASE-RELATED"/>
    <property type="match status" value="1"/>
</dbReference>
<dbReference type="Pfam" id="PF04303">
    <property type="entry name" value="PrpF"/>
    <property type="match status" value="1"/>
</dbReference>
<dbReference type="Proteomes" id="UP000595847">
    <property type="component" value="Chromosome"/>
</dbReference>
<evidence type="ECO:0000313" key="5">
    <source>
        <dbReference type="Proteomes" id="UP000595847"/>
    </source>
</evidence>
<organism evidence="3 5">
    <name type="scientific">Brevibacillus composti</name>
    <dbReference type="NCBI Taxonomy" id="2796470"/>
    <lineage>
        <taxon>Bacteria</taxon>
        <taxon>Bacillati</taxon>
        <taxon>Bacillota</taxon>
        <taxon>Bacilli</taxon>
        <taxon>Bacillales</taxon>
        <taxon>Paenibacillaceae</taxon>
        <taxon>Brevibacillus</taxon>
    </lineage>
</organism>
<accession>A0A7T5JNT2</accession>
<protein>
    <submittedName>
        <fullName evidence="3">PrpF protein</fullName>
    </submittedName>
</protein>
<evidence type="ECO:0000313" key="6">
    <source>
        <dbReference type="Proteomes" id="UP000677234"/>
    </source>
</evidence>
<evidence type="ECO:0000313" key="4">
    <source>
        <dbReference type="EMBL" id="QUO41586.1"/>
    </source>
</evidence>
<evidence type="ECO:0000256" key="2">
    <source>
        <dbReference type="ARBA" id="ARBA00023235"/>
    </source>
</evidence>